<dbReference type="Gene3D" id="3.40.980.10">
    <property type="entry name" value="MoaB/Mog-like domain"/>
    <property type="match status" value="1"/>
</dbReference>
<keyword evidence="3 5" id="KW-0500">Molybdenum</keyword>
<comment type="similarity">
    <text evidence="2 5">Belongs to the MoeA family.</text>
</comment>
<dbReference type="EMBL" id="VKDK01000009">
    <property type="protein sequence ID" value="TRX61607.1"/>
    <property type="molecule type" value="Genomic_DNA"/>
</dbReference>
<evidence type="ECO:0000313" key="7">
    <source>
        <dbReference type="EMBL" id="TRX61607.1"/>
    </source>
</evidence>
<dbReference type="Pfam" id="PF00994">
    <property type="entry name" value="MoCF_biosynth"/>
    <property type="match status" value="1"/>
</dbReference>
<evidence type="ECO:0000256" key="2">
    <source>
        <dbReference type="ARBA" id="ARBA00010763"/>
    </source>
</evidence>
<evidence type="ECO:0000256" key="4">
    <source>
        <dbReference type="ARBA" id="ARBA00047317"/>
    </source>
</evidence>
<dbReference type="InterPro" id="IPR036425">
    <property type="entry name" value="MoaB/Mog-like_dom_sf"/>
</dbReference>
<comment type="cofactor">
    <cofactor evidence="5">
        <name>Mg(2+)</name>
        <dbReference type="ChEBI" id="CHEBI:18420"/>
    </cofactor>
</comment>
<comment type="function">
    <text evidence="1 5">Catalyzes the insertion of molybdate into adenylated molybdopterin with the concomitant release of AMP.</text>
</comment>
<dbReference type="Gene3D" id="2.40.340.10">
    <property type="entry name" value="MoeA, C-terminal, domain IV"/>
    <property type="match status" value="1"/>
</dbReference>
<evidence type="ECO:0000256" key="5">
    <source>
        <dbReference type="RuleBase" id="RU365090"/>
    </source>
</evidence>
<dbReference type="PANTHER" id="PTHR10192">
    <property type="entry name" value="MOLYBDOPTERIN BIOSYNTHESIS PROTEIN"/>
    <property type="match status" value="1"/>
</dbReference>
<organism evidence="7 8">
    <name type="scientific">Corynebacterium hiratae</name>
    <dbReference type="NCBI Taxonomy" id="3139423"/>
    <lineage>
        <taxon>Bacteria</taxon>
        <taxon>Bacillati</taxon>
        <taxon>Actinomycetota</taxon>
        <taxon>Actinomycetes</taxon>
        <taxon>Mycobacteriales</taxon>
        <taxon>Corynebacteriaceae</taxon>
        <taxon>Corynebacterium</taxon>
    </lineage>
</organism>
<dbReference type="GO" id="GO:0046872">
    <property type="term" value="F:metal ion binding"/>
    <property type="evidence" value="ECO:0007669"/>
    <property type="project" value="UniProtKB-UniRule"/>
</dbReference>
<proteinExistence type="inferred from homology"/>
<comment type="pathway">
    <text evidence="5">Cofactor biosynthesis; molybdopterin biosynthesis.</text>
</comment>
<keyword evidence="5" id="KW-0460">Magnesium</keyword>
<dbReference type="GO" id="GO:0005829">
    <property type="term" value="C:cytosol"/>
    <property type="evidence" value="ECO:0007669"/>
    <property type="project" value="TreeGrafter"/>
</dbReference>
<dbReference type="InterPro" id="IPR036135">
    <property type="entry name" value="MoeA_linker/N_sf"/>
</dbReference>
<sequence>MTSTGTDLSIEEYFDRLHALVRALPAERAALSQGRVLAEPLVARLPLPPQDNSAMDGFLIPRHFSPDSLTVPFTLPVVGDVPAGSPAQTPPPGTALRIMTGGPVPAGFDGLVIPVEDTDIPPGPGPMPETVTVHRLPGRNHIRRRGSHVEAGHQLAVAATLVDASLIAAALSAGVSTAVVHRIPRVTVIATGEELLNGQLPDSNGPMLDALMSATGPVDITRTVCGDSPVELRRRFDTAAADSDLIVTTGGVSAGAFDVVRAVVEDAVERGSYWFGHVNQRPGAPQGYALWDGVPVVCLPGNPVAAFVSAHLYLTPLMRSLRGLPRPTGVLDRPHLTAVAGADFPHPHRPLIQPCSIALDGSITAFPPPGPRMRSHHVAALPGTQGFALLTSPVTTGEQLTVYPY</sequence>
<dbReference type="SUPFAM" id="SSF63882">
    <property type="entry name" value="MoeA N-terminal region -like"/>
    <property type="match status" value="1"/>
</dbReference>
<dbReference type="SUPFAM" id="SSF53218">
    <property type="entry name" value="Molybdenum cofactor biosynthesis proteins"/>
    <property type="match status" value="1"/>
</dbReference>
<protein>
    <recommendedName>
        <fullName evidence="5">Molybdopterin molybdenumtransferase</fullName>
        <ecNumber evidence="5">2.10.1.1</ecNumber>
    </recommendedName>
</protein>
<gene>
    <name evidence="7" type="ORF">FNY97_07020</name>
</gene>
<keyword evidence="5" id="KW-0501">Molybdenum cofactor biosynthesis</keyword>
<dbReference type="AlphaFoldDB" id="A0A553FWJ1"/>
<dbReference type="SMART" id="SM00852">
    <property type="entry name" value="MoCF_biosynth"/>
    <property type="match status" value="1"/>
</dbReference>
<accession>A0A553FWJ1</accession>
<keyword evidence="5" id="KW-0808">Transferase</keyword>
<keyword evidence="8" id="KW-1185">Reference proteome</keyword>
<dbReference type="UniPathway" id="UPA00344"/>
<dbReference type="Gene3D" id="2.170.190.11">
    <property type="entry name" value="Molybdopterin biosynthesis moea protein, domain 3"/>
    <property type="match status" value="1"/>
</dbReference>
<reference evidence="7 8" key="1">
    <citation type="submission" date="2019-07" db="EMBL/GenBank/DDBJ databases">
        <title>Draft genome of C. aurimucosum strain 2274.</title>
        <authorList>
            <person name="Pacheco L.G.C."/>
            <person name="Aguiar E.R.G.R."/>
            <person name="Santos C.S."/>
            <person name="Rocha D.J.P.G."/>
            <person name="Sant'Anna L.O."/>
            <person name="Mattos-Guaraldi A.L."/>
            <person name="Santos L.S."/>
        </authorList>
    </citation>
    <scope>NUCLEOTIDE SEQUENCE [LARGE SCALE GENOMIC DNA]</scope>
    <source>
        <strain evidence="7 8">2274</strain>
    </source>
</reference>
<evidence type="ECO:0000259" key="6">
    <source>
        <dbReference type="SMART" id="SM00852"/>
    </source>
</evidence>
<dbReference type="InterPro" id="IPR005110">
    <property type="entry name" value="MoeA_linker/N"/>
</dbReference>
<dbReference type="NCBIfam" id="TIGR00177">
    <property type="entry name" value="molyb_syn"/>
    <property type="match status" value="1"/>
</dbReference>
<dbReference type="GO" id="GO:0061599">
    <property type="term" value="F:molybdopterin molybdotransferase activity"/>
    <property type="evidence" value="ECO:0007669"/>
    <property type="project" value="UniProtKB-UniRule"/>
</dbReference>
<dbReference type="InterPro" id="IPR001453">
    <property type="entry name" value="MoaB/Mog_dom"/>
</dbReference>
<evidence type="ECO:0000256" key="1">
    <source>
        <dbReference type="ARBA" id="ARBA00002901"/>
    </source>
</evidence>
<name>A0A553FWJ1_9CORY</name>
<evidence type="ECO:0000313" key="8">
    <source>
        <dbReference type="Proteomes" id="UP000320443"/>
    </source>
</evidence>
<dbReference type="GO" id="GO:0006777">
    <property type="term" value="P:Mo-molybdopterin cofactor biosynthetic process"/>
    <property type="evidence" value="ECO:0007669"/>
    <property type="project" value="UniProtKB-UniRule"/>
</dbReference>
<dbReference type="InterPro" id="IPR038987">
    <property type="entry name" value="MoeA-like"/>
</dbReference>
<evidence type="ECO:0000256" key="3">
    <source>
        <dbReference type="ARBA" id="ARBA00022505"/>
    </source>
</evidence>
<feature type="domain" description="MoaB/Mog" evidence="6">
    <location>
        <begin position="187"/>
        <end position="320"/>
    </location>
</feature>
<dbReference type="RefSeq" id="WP_144013508.1">
    <property type="nucleotide sequence ID" value="NZ_VKDK01000009.1"/>
</dbReference>
<dbReference type="EC" id="2.10.1.1" evidence="5"/>
<dbReference type="CDD" id="cd00887">
    <property type="entry name" value="MoeA"/>
    <property type="match status" value="1"/>
</dbReference>
<comment type="catalytic activity">
    <reaction evidence="4">
        <text>adenylyl-molybdopterin + molybdate = Mo-molybdopterin + AMP + H(+)</text>
        <dbReference type="Rhea" id="RHEA:35047"/>
        <dbReference type="ChEBI" id="CHEBI:15378"/>
        <dbReference type="ChEBI" id="CHEBI:36264"/>
        <dbReference type="ChEBI" id="CHEBI:62727"/>
        <dbReference type="ChEBI" id="CHEBI:71302"/>
        <dbReference type="ChEBI" id="CHEBI:456215"/>
        <dbReference type="EC" id="2.10.1.1"/>
    </reaction>
</comment>
<dbReference type="Proteomes" id="UP000320443">
    <property type="component" value="Unassembled WGS sequence"/>
</dbReference>
<comment type="caution">
    <text evidence="7">The sequence shown here is derived from an EMBL/GenBank/DDBJ whole genome shotgun (WGS) entry which is preliminary data.</text>
</comment>
<keyword evidence="5" id="KW-0479">Metal-binding</keyword>
<dbReference type="InterPro" id="IPR036688">
    <property type="entry name" value="MoeA_C_domain_IV_sf"/>
</dbReference>
<dbReference type="Gene3D" id="3.90.105.10">
    <property type="entry name" value="Molybdopterin biosynthesis moea protein, domain 2"/>
    <property type="match status" value="1"/>
</dbReference>
<dbReference type="Pfam" id="PF03453">
    <property type="entry name" value="MoeA_N"/>
    <property type="match status" value="1"/>
</dbReference>
<dbReference type="PANTHER" id="PTHR10192:SF5">
    <property type="entry name" value="GEPHYRIN"/>
    <property type="match status" value="1"/>
</dbReference>